<feature type="compositionally biased region" description="Acidic residues" evidence="1">
    <location>
        <begin position="108"/>
        <end position="125"/>
    </location>
</feature>
<feature type="compositionally biased region" description="Basic and acidic residues" evidence="1">
    <location>
        <begin position="127"/>
        <end position="137"/>
    </location>
</feature>
<name>A0A7S0ZHQ5_9RHOD</name>
<evidence type="ECO:0000256" key="1">
    <source>
        <dbReference type="SAM" id="MobiDB-lite"/>
    </source>
</evidence>
<feature type="region of interest" description="Disordered" evidence="1">
    <location>
        <begin position="97"/>
        <end position="147"/>
    </location>
</feature>
<organism evidence="2">
    <name type="scientific">Timspurckia oligopyrenoides</name>
    <dbReference type="NCBI Taxonomy" id="708627"/>
    <lineage>
        <taxon>Eukaryota</taxon>
        <taxon>Rhodophyta</taxon>
        <taxon>Bangiophyceae</taxon>
        <taxon>Porphyridiales</taxon>
        <taxon>Porphyridiaceae</taxon>
        <taxon>Timspurckia</taxon>
    </lineage>
</organism>
<sequence>MANYMLDSFMEDDAVVPGGGGNFDLREYGDMYGWTLDGLDSEEDAQKKWYGEVKAGEYVNHGLVSFTFEEDHDNGVDENGDLVEVVGYDNHQEDAEQVVPEMDHFPDVDDDQEEEDDDEENEVPEVENVKEEIEDVKIGSSSAGGSTGRVYSVRKCDSIKKKTFKLPARRYKNVKGLRKNYAHLKNATSIMTNQVIELSKEYNQLMEQNQLLRQRLLACSASSTE</sequence>
<dbReference type="AlphaFoldDB" id="A0A7S0ZHQ5"/>
<gene>
    <name evidence="2" type="ORF">TOLI1172_LOCUS6632</name>
</gene>
<accession>A0A7S0ZHQ5</accession>
<reference evidence="2" key="1">
    <citation type="submission" date="2021-01" db="EMBL/GenBank/DDBJ databases">
        <authorList>
            <person name="Corre E."/>
            <person name="Pelletier E."/>
            <person name="Niang G."/>
            <person name="Scheremetjew M."/>
            <person name="Finn R."/>
            <person name="Kale V."/>
            <person name="Holt S."/>
            <person name="Cochrane G."/>
            <person name="Meng A."/>
            <person name="Brown T."/>
            <person name="Cohen L."/>
        </authorList>
    </citation>
    <scope>NUCLEOTIDE SEQUENCE</scope>
    <source>
        <strain evidence="2">CCMP3278</strain>
    </source>
</reference>
<evidence type="ECO:0000313" key="2">
    <source>
        <dbReference type="EMBL" id="CAD8822236.1"/>
    </source>
</evidence>
<protein>
    <submittedName>
        <fullName evidence="2">Uncharacterized protein</fullName>
    </submittedName>
</protein>
<dbReference type="EMBL" id="HBFP01009258">
    <property type="protein sequence ID" value="CAD8822236.1"/>
    <property type="molecule type" value="Transcribed_RNA"/>
</dbReference>
<proteinExistence type="predicted"/>